<evidence type="ECO:0000259" key="1">
    <source>
        <dbReference type="PROSITE" id="PS50943"/>
    </source>
</evidence>
<evidence type="ECO:0000313" key="2">
    <source>
        <dbReference type="EMBL" id="SHJ03830.1"/>
    </source>
</evidence>
<feature type="domain" description="HTH cro/C1-type" evidence="1">
    <location>
        <begin position="19"/>
        <end position="62"/>
    </location>
</feature>
<dbReference type="EMBL" id="FQZS01000014">
    <property type="protein sequence ID" value="SHJ03830.1"/>
    <property type="molecule type" value="Genomic_DNA"/>
</dbReference>
<dbReference type="Proteomes" id="UP000184442">
    <property type="component" value="Unassembled WGS sequence"/>
</dbReference>
<keyword evidence="3" id="KW-1185">Reference proteome</keyword>
<dbReference type="AlphaFoldDB" id="A0A1M6G1N0"/>
<dbReference type="InterPro" id="IPR001387">
    <property type="entry name" value="Cro/C1-type_HTH"/>
</dbReference>
<dbReference type="GO" id="GO:0003677">
    <property type="term" value="F:DNA binding"/>
    <property type="evidence" value="ECO:0007669"/>
    <property type="project" value="UniProtKB-KW"/>
</dbReference>
<accession>A0A1M6G1N0</accession>
<reference evidence="2 3" key="1">
    <citation type="submission" date="2016-11" db="EMBL/GenBank/DDBJ databases">
        <authorList>
            <person name="Jaros S."/>
            <person name="Januszkiewicz K."/>
            <person name="Wedrychowicz H."/>
        </authorList>
    </citation>
    <scope>NUCLEOTIDE SEQUENCE [LARGE SCALE GENOMIC DNA]</scope>
    <source>
        <strain evidence="2 3">DSM 19022</strain>
    </source>
</reference>
<sequence>MGVKCELRNIRLLEYKMDSKTEFANMLGVEVHTYLKWEKGSTPTLPKALEVAKKLNKKVEDIWHLE</sequence>
<name>A0A1M6G1N0_9FIRM</name>
<dbReference type="CDD" id="cd00093">
    <property type="entry name" value="HTH_XRE"/>
    <property type="match status" value="1"/>
</dbReference>
<organism evidence="2 3">
    <name type="scientific">Lutispora thermophila DSM 19022</name>
    <dbReference type="NCBI Taxonomy" id="1122184"/>
    <lineage>
        <taxon>Bacteria</taxon>
        <taxon>Bacillati</taxon>
        <taxon>Bacillota</taxon>
        <taxon>Clostridia</taxon>
        <taxon>Lutisporales</taxon>
        <taxon>Lutisporaceae</taxon>
        <taxon>Lutispora</taxon>
    </lineage>
</organism>
<dbReference type="Pfam" id="PF01381">
    <property type="entry name" value="HTH_3"/>
    <property type="match status" value="1"/>
</dbReference>
<dbReference type="OrthoDB" id="1928437at2"/>
<protein>
    <submittedName>
        <fullName evidence="2">DNA-binding transcriptional regulator, XRE-family HTH domain</fullName>
    </submittedName>
</protein>
<dbReference type="Gene3D" id="1.10.260.40">
    <property type="entry name" value="lambda repressor-like DNA-binding domains"/>
    <property type="match status" value="1"/>
</dbReference>
<proteinExistence type="predicted"/>
<dbReference type="InterPro" id="IPR010982">
    <property type="entry name" value="Lambda_DNA-bd_dom_sf"/>
</dbReference>
<dbReference type="SUPFAM" id="SSF47413">
    <property type="entry name" value="lambda repressor-like DNA-binding domains"/>
    <property type="match status" value="1"/>
</dbReference>
<dbReference type="PROSITE" id="PS50943">
    <property type="entry name" value="HTH_CROC1"/>
    <property type="match status" value="1"/>
</dbReference>
<gene>
    <name evidence="2" type="ORF">SAMN02745176_02171</name>
</gene>
<evidence type="ECO:0000313" key="3">
    <source>
        <dbReference type="Proteomes" id="UP000184442"/>
    </source>
</evidence>
<dbReference type="STRING" id="1122184.SAMN02745176_02171"/>
<keyword evidence="2" id="KW-0238">DNA-binding</keyword>
<dbReference type="RefSeq" id="WP_073026221.1">
    <property type="nucleotide sequence ID" value="NZ_FQZS01000014.1"/>
</dbReference>